<dbReference type="InterPro" id="IPR023795">
    <property type="entry name" value="Serpin_CS"/>
</dbReference>
<evidence type="ECO:0000256" key="3">
    <source>
        <dbReference type="ARBA" id="ARBA00022989"/>
    </source>
</evidence>
<dbReference type="Pfam" id="PF00079">
    <property type="entry name" value="Serpin"/>
    <property type="match status" value="1"/>
</dbReference>
<dbReference type="PROSITE" id="PS00284">
    <property type="entry name" value="SERPIN"/>
    <property type="match status" value="1"/>
</dbReference>
<dbReference type="InterPro" id="IPR018499">
    <property type="entry name" value="Tetraspanin/Peripherin"/>
</dbReference>
<dbReference type="SMART" id="SM00093">
    <property type="entry name" value="SERPIN"/>
    <property type="match status" value="1"/>
</dbReference>
<sequence length="752" mass="84592">MAVLKVTFTKTNRDKLAQVLWVLNWVSVVTGVTLFSLGLFLKVEIQKRRELMSKEIVSVPNMLICVGLTACAINFLGGKICYDCVDTTKFLRWKLLMLPYIICTFFFTFCILIGALMCYSMRNDLEESLFLGLRDAMRYYKDTDMPGRCYIKRTMDMLQMQFQCCGNGGYRDWFHIQWISNRYLDMTNSEVLERLRSNVERKYLINGVPFSCCGLHSPRPCIQHQITNNSAHYNYDYQKEELNLNRRGCRQALLEHYTQIMQSIGLIVLIIWLFEVSVLTGVRYLQTAMENVLRLGDPDSESDGWLLENSIADTARYNFNIIKNLGKCYQVDDDPNIDVPSTNQQAQENVPALTSNQKISIMKTSIFSLLVRASLLAVSALGQTTDVEELAKRNADFATRLYSKIASSNDDNVAVSTLGATLALATLAAGAGGATRAELLQGIGVASIEKDGEPERIQTLLKQLRETTAQIQATGLFMKQDIKADDSFSNQVKQFYSADVENVNYASGQQAKGSINDYVRGRTGDKVKDGVENVDPQSMAMLISATFFTGQWLQPFNVTFTQQERFYVNKYNIVQVPMMLHSGKYYLAYDPTLKVGILKLPCEEGIAMLVLLPDEDVDYTYVDESMTGEVFRGWVAKLKKTKLEIQFPRFSLKQSNSLSTSLPSLGIKEIFGSTADLSGISSVEGLKLSEVVQKVNVEVDETGGSVADTSSNLFMTPLPPRLTFNRPFIFVVYHEATKCILYIGRVVDPTKN</sequence>
<evidence type="ECO:0000256" key="1">
    <source>
        <dbReference type="ARBA" id="ARBA00004141"/>
    </source>
</evidence>
<gene>
    <name evidence="8" type="ORF">QQF64_015929</name>
</gene>
<dbReference type="InterPro" id="IPR042185">
    <property type="entry name" value="Serpin_sf_2"/>
</dbReference>
<organism evidence="8 9">
    <name type="scientific">Cirrhinus molitorella</name>
    <name type="common">mud carp</name>
    <dbReference type="NCBI Taxonomy" id="172907"/>
    <lineage>
        <taxon>Eukaryota</taxon>
        <taxon>Metazoa</taxon>
        <taxon>Chordata</taxon>
        <taxon>Craniata</taxon>
        <taxon>Vertebrata</taxon>
        <taxon>Euteleostomi</taxon>
        <taxon>Actinopterygii</taxon>
        <taxon>Neopterygii</taxon>
        <taxon>Teleostei</taxon>
        <taxon>Ostariophysi</taxon>
        <taxon>Cypriniformes</taxon>
        <taxon>Cyprinidae</taxon>
        <taxon>Labeoninae</taxon>
        <taxon>Labeonini</taxon>
        <taxon>Cirrhinus</taxon>
    </lineage>
</organism>
<dbReference type="Gene3D" id="1.10.1450.10">
    <property type="entry name" value="Tetraspanin"/>
    <property type="match status" value="1"/>
</dbReference>
<dbReference type="Gene3D" id="3.30.497.10">
    <property type="entry name" value="Antithrombin, subunit I, domain 2"/>
    <property type="match status" value="1"/>
</dbReference>
<dbReference type="Pfam" id="PF00335">
    <property type="entry name" value="Tetraspanin"/>
    <property type="match status" value="1"/>
</dbReference>
<keyword evidence="3 6" id="KW-1133">Transmembrane helix</keyword>
<evidence type="ECO:0000256" key="2">
    <source>
        <dbReference type="ARBA" id="ARBA00022692"/>
    </source>
</evidence>
<dbReference type="CDD" id="cd02055">
    <property type="entry name" value="serpinA10_PZI"/>
    <property type="match status" value="1"/>
</dbReference>
<reference evidence="8 9" key="1">
    <citation type="submission" date="2023-09" db="EMBL/GenBank/DDBJ databases">
        <authorList>
            <person name="Wang M."/>
        </authorList>
    </citation>
    <scope>NUCLEOTIDE SEQUENCE [LARGE SCALE GENOMIC DNA]</scope>
    <source>
        <strain evidence="8">GT-2023</strain>
        <tissue evidence="8">Liver</tissue>
    </source>
</reference>
<dbReference type="InterPro" id="IPR033835">
    <property type="entry name" value="PZI_serpin_dom"/>
</dbReference>
<dbReference type="InterPro" id="IPR042026">
    <property type="entry name" value="Peripherin_LEL"/>
</dbReference>
<comment type="similarity">
    <text evidence="5">Belongs to the serpin family.</text>
</comment>
<comment type="subcellular location">
    <subcellularLocation>
        <location evidence="1">Membrane</location>
        <topology evidence="1">Multi-pass membrane protein</topology>
    </subcellularLocation>
</comment>
<dbReference type="Gene3D" id="2.30.39.10">
    <property type="entry name" value="Alpha-1-antitrypsin, domain 1"/>
    <property type="match status" value="1"/>
</dbReference>
<dbReference type="EMBL" id="JAYMGO010000020">
    <property type="protein sequence ID" value="KAL1253700.1"/>
    <property type="molecule type" value="Genomic_DNA"/>
</dbReference>
<dbReference type="InterPro" id="IPR042178">
    <property type="entry name" value="Serpin_sf_1"/>
</dbReference>
<proteinExistence type="inferred from homology"/>
<protein>
    <recommendedName>
        <fullName evidence="7">Serpin domain-containing protein</fullName>
    </recommendedName>
</protein>
<feature type="domain" description="Serpin" evidence="7">
    <location>
        <begin position="399"/>
        <end position="749"/>
    </location>
</feature>
<feature type="transmembrane region" description="Helical" evidence="6">
    <location>
        <begin position="20"/>
        <end position="43"/>
    </location>
</feature>
<evidence type="ECO:0000313" key="9">
    <source>
        <dbReference type="Proteomes" id="UP001558613"/>
    </source>
</evidence>
<comment type="caution">
    <text evidence="8">The sequence shown here is derived from an EMBL/GenBank/DDBJ whole genome shotgun (WGS) entry which is preliminary data.</text>
</comment>
<dbReference type="PANTHER" id="PTHR11461:SF191">
    <property type="entry name" value="PROTEIN Z-DEPENDENT PROTEASE INHIBITOR"/>
    <property type="match status" value="1"/>
</dbReference>
<keyword evidence="4 6" id="KW-0472">Membrane</keyword>
<evidence type="ECO:0000259" key="7">
    <source>
        <dbReference type="SMART" id="SM00093"/>
    </source>
</evidence>
<dbReference type="InterPro" id="IPR036186">
    <property type="entry name" value="Serpin_sf"/>
</dbReference>
<dbReference type="SUPFAM" id="SSF56574">
    <property type="entry name" value="Serpins"/>
    <property type="match status" value="1"/>
</dbReference>
<evidence type="ECO:0000256" key="5">
    <source>
        <dbReference type="RuleBase" id="RU000411"/>
    </source>
</evidence>
<evidence type="ECO:0000256" key="6">
    <source>
        <dbReference type="SAM" id="Phobius"/>
    </source>
</evidence>
<dbReference type="InterPro" id="IPR000215">
    <property type="entry name" value="Serpin_fam"/>
</dbReference>
<feature type="transmembrane region" description="Helical" evidence="6">
    <location>
        <begin position="97"/>
        <end position="119"/>
    </location>
</feature>
<dbReference type="InterPro" id="IPR023796">
    <property type="entry name" value="Serpin_dom"/>
</dbReference>
<keyword evidence="2 6" id="KW-0812">Transmembrane</keyword>
<evidence type="ECO:0000256" key="4">
    <source>
        <dbReference type="ARBA" id="ARBA00023136"/>
    </source>
</evidence>
<feature type="transmembrane region" description="Helical" evidence="6">
    <location>
        <begin position="55"/>
        <end position="77"/>
    </location>
</feature>
<dbReference type="PRINTS" id="PR00218">
    <property type="entry name" value="PERIPHERNRDS"/>
</dbReference>
<accession>A0ABR3LLA7</accession>
<dbReference type="InterPro" id="IPR000830">
    <property type="entry name" value="Peripherin/rom-1"/>
</dbReference>
<dbReference type="SUPFAM" id="SSF48652">
    <property type="entry name" value="Tetraspanin"/>
    <property type="match status" value="1"/>
</dbReference>
<keyword evidence="9" id="KW-1185">Reference proteome</keyword>
<dbReference type="PANTHER" id="PTHR11461">
    <property type="entry name" value="SERINE PROTEASE INHIBITOR, SERPIN"/>
    <property type="match status" value="1"/>
</dbReference>
<dbReference type="InterPro" id="IPR008952">
    <property type="entry name" value="Tetraspanin_EC2_sf"/>
</dbReference>
<dbReference type="Proteomes" id="UP001558613">
    <property type="component" value="Unassembled WGS sequence"/>
</dbReference>
<name>A0ABR3LLA7_9TELE</name>
<evidence type="ECO:0000313" key="8">
    <source>
        <dbReference type="EMBL" id="KAL1253700.1"/>
    </source>
</evidence>
<dbReference type="CDD" id="cd03162">
    <property type="entry name" value="peripherin_like_LEL"/>
    <property type="match status" value="1"/>
</dbReference>